<evidence type="ECO:0000313" key="6">
    <source>
        <dbReference type="EMBL" id="OCH22477.1"/>
    </source>
</evidence>
<dbReference type="Pfam" id="PF13181">
    <property type="entry name" value="TPR_8"/>
    <property type="match status" value="2"/>
</dbReference>
<dbReference type="PROSITE" id="PS50887">
    <property type="entry name" value="GGDEF"/>
    <property type="match status" value="1"/>
</dbReference>
<gene>
    <name evidence="6" type="ORF">A6E04_11605</name>
</gene>
<reference evidence="6 7" key="1">
    <citation type="submission" date="2016-06" db="EMBL/GenBank/DDBJ databases">
        <authorList>
            <person name="Kjaerup R.B."/>
            <person name="Dalgaard T.S."/>
            <person name="Juul-Madsen H.R."/>
        </authorList>
    </citation>
    <scope>NUCLEOTIDE SEQUENCE [LARGE SCALE GENOMIC DNA]</scope>
    <source>
        <strain evidence="6 7">1S159</strain>
    </source>
</reference>
<evidence type="ECO:0000259" key="5">
    <source>
        <dbReference type="PROSITE" id="PS50887"/>
    </source>
</evidence>
<accession>A0A1B9P2C3</accession>
<evidence type="ECO:0000256" key="2">
    <source>
        <dbReference type="ARBA" id="ARBA00034247"/>
    </source>
</evidence>
<sequence>MESDSWKKDYHQARIQDPNLALIMLEDVYNGLEPSAERVYVALRMHGFITRRGGEYPLPSPTANPYSQVEYAIVKAMNLEDQAQISNAFFLTSQSYQQADKLDDPDLDAIFNIQLCKYNLMLGQLYLGEFYCQSAIQNIKTSTNHYIDLKWPYRLLALAYQEMNNFTKALKASEEVIKLSQPYDINDTTFNNIGNLLISMGKLNSGELYLLKSLEIRKSRNIAQKVAQTETDLAELYLKKGQLDKAKLFSLRAIEHFNSGLFKIGLGSAYLVHGKILTAEGFFDEGIEYLYLALSTLKDKKNAKLIINTYQSLSRIYLEYQHPNKALELINLAINKAKKTESKNLLASSYLHQAKILKGMGKFEAALESHLSYEALQQWINHNKEQQAYEALELRRNTLENQIIIQNSENNKKQQQTELLKTKQNRNLLFLCFIFLFLFTLYMTYSRRKFRLLTEKDTLTTLNNRASIFNKIKSTLKTPHSEMALIMLDVDNFKQFNDEHGHPNGDLALKHLSIVLQKHLSFPHEIGRVGGEEFMIILKNLSKLECSRLINKLRVELEQSTFMTLDVKRLAITASFSWMYIEESMTDIDQIYFVLDEGLYQAKANGRNCIVDALIDPIT</sequence>
<comment type="caution">
    <text evidence="6">The sequence shown here is derived from an EMBL/GenBank/DDBJ whole genome shotgun (WGS) entry which is preliminary data.</text>
</comment>
<dbReference type="CDD" id="cd01949">
    <property type="entry name" value="GGDEF"/>
    <property type="match status" value="1"/>
</dbReference>
<dbReference type="SUPFAM" id="SSF48452">
    <property type="entry name" value="TPR-like"/>
    <property type="match status" value="2"/>
</dbReference>
<organism evidence="6 7">
    <name type="scientific">Aliivibrio logei</name>
    <name type="common">Vibrio logei</name>
    <dbReference type="NCBI Taxonomy" id="688"/>
    <lineage>
        <taxon>Bacteria</taxon>
        <taxon>Pseudomonadati</taxon>
        <taxon>Pseudomonadota</taxon>
        <taxon>Gammaproteobacteria</taxon>
        <taxon>Vibrionales</taxon>
        <taxon>Vibrionaceae</taxon>
        <taxon>Aliivibrio</taxon>
    </lineage>
</organism>
<dbReference type="Pfam" id="PF00990">
    <property type="entry name" value="GGDEF"/>
    <property type="match status" value="1"/>
</dbReference>
<dbReference type="NCBIfam" id="TIGR00254">
    <property type="entry name" value="GGDEF"/>
    <property type="match status" value="1"/>
</dbReference>
<dbReference type="InterPro" id="IPR043128">
    <property type="entry name" value="Rev_trsase/Diguanyl_cyclase"/>
</dbReference>
<dbReference type="AlphaFoldDB" id="A0A1B9P2C3"/>
<proteinExistence type="predicted"/>
<protein>
    <recommendedName>
        <fullName evidence="1">diguanylate cyclase</fullName>
        <ecNumber evidence="1">2.7.7.65</ecNumber>
    </recommendedName>
</protein>
<dbReference type="GO" id="GO:0052621">
    <property type="term" value="F:diguanylate cyclase activity"/>
    <property type="evidence" value="ECO:0007669"/>
    <property type="project" value="UniProtKB-EC"/>
</dbReference>
<dbReference type="SMART" id="SM00267">
    <property type="entry name" value="GGDEF"/>
    <property type="match status" value="1"/>
</dbReference>
<dbReference type="EMBL" id="MAJU01000008">
    <property type="protein sequence ID" value="OCH22477.1"/>
    <property type="molecule type" value="Genomic_DNA"/>
</dbReference>
<dbReference type="PANTHER" id="PTHR45138">
    <property type="entry name" value="REGULATORY COMPONENTS OF SENSORY TRANSDUCTION SYSTEM"/>
    <property type="match status" value="1"/>
</dbReference>
<evidence type="ECO:0000256" key="3">
    <source>
        <dbReference type="SAM" id="Coils"/>
    </source>
</evidence>
<evidence type="ECO:0000256" key="4">
    <source>
        <dbReference type="SAM" id="Phobius"/>
    </source>
</evidence>
<comment type="catalytic activity">
    <reaction evidence="2">
        <text>2 GTP = 3',3'-c-di-GMP + 2 diphosphate</text>
        <dbReference type="Rhea" id="RHEA:24898"/>
        <dbReference type="ChEBI" id="CHEBI:33019"/>
        <dbReference type="ChEBI" id="CHEBI:37565"/>
        <dbReference type="ChEBI" id="CHEBI:58805"/>
        <dbReference type="EC" id="2.7.7.65"/>
    </reaction>
</comment>
<keyword evidence="4" id="KW-0472">Membrane</keyword>
<evidence type="ECO:0000313" key="7">
    <source>
        <dbReference type="Proteomes" id="UP000093523"/>
    </source>
</evidence>
<keyword evidence="4" id="KW-1133">Transmembrane helix</keyword>
<dbReference type="Gene3D" id="3.30.70.270">
    <property type="match status" value="1"/>
</dbReference>
<dbReference type="SMART" id="SM00028">
    <property type="entry name" value="TPR"/>
    <property type="match status" value="5"/>
</dbReference>
<dbReference type="InterPro" id="IPR000160">
    <property type="entry name" value="GGDEF_dom"/>
</dbReference>
<dbReference type="EC" id="2.7.7.65" evidence="1"/>
<dbReference type="InterPro" id="IPR050469">
    <property type="entry name" value="Diguanylate_Cyclase"/>
</dbReference>
<feature type="coiled-coil region" evidence="3">
    <location>
        <begin position="382"/>
        <end position="425"/>
    </location>
</feature>
<feature type="domain" description="GGDEF" evidence="5">
    <location>
        <begin position="481"/>
        <end position="615"/>
    </location>
</feature>
<dbReference type="InterPro" id="IPR011990">
    <property type="entry name" value="TPR-like_helical_dom_sf"/>
</dbReference>
<dbReference type="SUPFAM" id="SSF55073">
    <property type="entry name" value="Nucleotide cyclase"/>
    <property type="match status" value="1"/>
</dbReference>
<evidence type="ECO:0000256" key="1">
    <source>
        <dbReference type="ARBA" id="ARBA00012528"/>
    </source>
</evidence>
<keyword evidence="3" id="KW-0175">Coiled coil</keyword>
<keyword evidence="4" id="KW-0812">Transmembrane</keyword>
<dbReference type="PANTHER" id="PTHR45138:SF9">
    <property type="entry name" value="DIGUANYLATE CYCLASE DGCM-RELATED"/>
    <property type="match status" value="1"/>
</dbReference>
<dbReference type="STRING" id="688.A6E04_11605"/>
<dbReference type="InterPro" id="IPR029787">
    <property type="entry name" value="Nucleotide_cyclase"/>
</dbReference>
<dbReference type="Gene3D" id="1.25.40.10">
    <property type="entry name" value="Tetratricopeptide repeat domain"/>
    <property type="match status" value="3"/>
</dbReference>
<name>A0A1B9P2C3_ALILO</name>
<dbReference type="Proteomes" id="UP000093523">
    <property type="component" value="Unassembled WGS sequence"/>
</dbReference>
<feature type="transmembrane region" description="Helical" evidence="4">
    <location>
        <begin position="428"/>
        <end position="445"/>
    </location>
</feature>
<dbReference type="InterPro" id="IPR019734">
    <property type="entry name" value="TPR_rpt"/>
</dbReference>